<dbReference type="InterPro" id="IPR028019">
    <property type="entry name" value="DUF4508"/>
</dbReference>
<comment type="caution">
    <text evidence="1">The sequence shown here is derived from an EMBL/GenBank/DDBJ whole genome shotgun (WGS) entry which is preliminary data.</text>
</comment>
<accession>A0AA38I7H4</accession>
<evidence type="ECO:0000313" key="2">
    <source>
        <dbReference type="Proteomes" id="UP001168821"/>
    </source>
</evidence>
<reference evidence="1" key="1">
    <citation type="journal article" date="2023" name="G3 (Bethesda)">
        <title>Whole genome assemblies of Zophobas morio and Tenebrio molitor.</title>
        <authorList>
            <person name="Kaur S."/>
            <person name="Stinson S.A."/>
            <person name="diCenzo G.C."/>
        </authorList>
    </citation>
    <scope>NUCLEOTIDE SEQUENCE</scope>
    <source>
        <strain evidence="1">QUZm001</strain>
    </source>
</reference>
<dbReference type="Pfam" id="PF14969">
    <property type="entry name" value="DUF4508"/>
    <property type="match status" value="1"/>
</dbReference>
<dbReference type="Proteomes" id="UP001168821">
    <property type="component" value="Unassembled WGS sequence"/>
</dbReference>
<dbReference type="EMBL" id="JALNTZ010000006">
    <property type="protein sequence ID" value="KAJ3648479.1"/>
    <property type="molecule type" value="Genomic_DNA"/>
</dbReference>
<dbReference type="PANTHER" id="PTHR16260">
    <property type="entry name" value="SIMILAR TO 1700123O20RIK PROTEIN"/>
    <property type="match status" value="1"/>
</dbReference>
<proteinExistence type="predicted"/>
<protein>
    <submittedName>
        <fullName evidence="1">Uncharacterized protein</fullName>
    </submittedName>
</protein>
<evidence type="ECO:0000313" key="1">
    <source>
        <dbReference type="EMBL" id="KAJ3648479.1"/>
    </source>
</evidence>
<name>A0AA38I7H4_9CUCU</name>
<keyword evidence="2" id="KW-1185">Reference proteome</keyword>
<sequence>MLSTEAQVRYLVQWFQEWSELQRSDFLPILAEKYANRAYVNGIVNSIANVNCQDKPMSLFECRVKLFREWFTQWSSDQKESFLKQISEMDAVFAEKLNSELQNGIPSDNHEANGNEILED</sequence>
<gene>
    <name evidence="1" type="ORF">Zmor_020279</name>
</gene>
<dbReference type="PANTHER" id="PTHR16260:SF3">
    <property type="entry name" value="CHROMOSOME 14 OPEN READING FRAME 119-LIKE-RELATED"/>
    <property type="match status" value="1"/>
</dbReference>
<dbReference type="AlphaFoldDB" id="A0AA38I7H4"/>
<organism evidence="1 2">
    <name type="scientific">Zophobas morio</name>
    <dbReference type="NCBI Taxonomy" id="2755281"/>
    <lineage>
        <taxon>Eukaryota</taxon>
        <taxon>Metazoa</taxon>
        <taxon>Ecdysozoa</taxon>
        <taxon>Arthropoda</taxon>
        <taxon>Hexapoda</taxon>
        <taxon>Insecta</taxon>
        <taxon>Pterygota</taxon>
        <taxon>Neoptera</taxon>
        <taxon>Endopterygota</taxon>
        <taxon>Coleoptera</taxon>
        <taxon>Polyphaga</taxon>
        <taxon>Cucujiformia</taxon>
        <taxon>Tenebrionidae</taxon>
        <taxon>Zophobas</taxon>
    </lineage>
</organism>